<dbReference type="InterPro" id="IPR012340">
    <property type="entry name" value="NA-bd_OB-fold"/>
</dbReference>
<evidence type="ECO:0000313" key="5">
    <source>
        <dbReference type="EMBL" id="NYV27215.1"/>
    </source>
</evidence>
<keyword evidence="3" id="KW-0234">DNA repair</keyword>
<proteinExistence type="predicted"/>
<dbReference type="InterPro" id="IPR022572">
    <property type="entry name" value="DNA_rep/recomb_RecO_N"/>
</dbReference>
<dbReference type="Pfam" id="PF11967">
    <property type="entry name" value="RecO_N"/>
    <property type="match status" value="1"/>
</dbReference>
<name>A0A7Z0T9P4_9FUSO</name>
<evidence type="ECO:0000256" key="2">
    <source>
        <dbReference type="ARBA" id="ARBA00023172"/>
    </source>
</evidence>
<protein>
    <submittedName>
        <fullName evidence="5">DNA repair protein RecO</fullName>
    </submittedName>
</protein>
<keyword evidence="2" id="KW-0233">DNA recombination</keyword>
<keyword evidence="6" id="KW-1185">Reference proteome</keyword>
<dbReference type="NCBIfam" id="TIGR00613">
    <property type="entry name" value="reco"/>
    <property type="match status" value="1"/>
</dbReference>
<feature type="domain" description="DNA replication/recombination mediator RecO N-terminal" evidence="4">
    <location>
        <begin position="1"/>
        <end position="71"/>
    </location>
</feature>
<sequence length="215" mass="25030">MKIINDVAIILNKKEISGSSILVTLFTKKHGKVSAIIFNARNSKKKHLASLMPLSISDVEIEIKNSSKIITNSILQHSFQNSMNKIEKLQLLFYIAHTLNQVLEFDNPDEELYNKSIEIIQYIDALDNELIENIDFERYILITFLRRLMVVLGIFDLNQLVNQYDLLNQYNDYVEYSKTSVLNNPNSLITLLNCFEGYINNYFEIKLNYKKILIL</sequence>
<evidence type="ECO:0000256" key="3">
    <source>
        <dbReference type="ARBA" id="ARBA00023204"/>
    </source>
</evidence>
<dbReference type="Proteomes" id="UP000526184">
    <property type="component" value="Unassembled WGS sequence"/>
</dbReference>
<evidence type="ECO:0000256" key="1">
    <source>
        <dbReference type="ARBA" id="ARBA00022763"/>
    </source>
</evidence>
<dbReference type="GO" id="GO:0006302">
    <property type="term" value="P:double-strand break repair"/>
    <property type="evidence" value="ECO:0007669"/>
    <property type="project" value="TreeGrafter"/>
</dbReference>
<gene>
    <name evidence="5" type="primary">recO</name>
    <name evidence="5" type="ORF">HP397_00040</name>
</gene>
<dbReference type="RefSeq" id="WP_180135122.1">
    <property type="nucleotide sequence ID" value="NZ_JABMKT010000001.1"/>
</dbReference>
<accession>A0A7Z0T9P4</accession>
<dbReference type="EMBL" id="JABMKT010000001">
    <property type="protein sequence ID" value="NYV27215.1"/>
    <property type="molecule type" value="Genomic_DNA"/>
</dbReference>
<dbReference type="PANTHER" id="PTHR33991:SF1">
    <property type="entry name" value="DNA REPAIR PROTEIN RECO"/>
    <property type="match status" value="1"/>
</dbReference>
<reference evidence="5 6" key="1">
    <citation type="submission" date="2020-05" db="EMBL/GenBank/DDBJ databases">
        <title>Streptobacillus felis strain LHL191014123.</title>
        <authorList>
            <person name="Fawzy A."/>
            <person name="Rau J."/>
            <person name="Risse K."/>
            <person name="Schauerte N."/>
            <person name="Geiger C."/>
            <person name="Blom J."/>
            <person name="Imirzalioglu C."/>
            <person name="Falgenhauer J."/>
            <person name="Bach A."/>
            <person name="Herden C."/>
            <person name="Eisenberg T."/>
        </authorList>
    </citation>
    <scope>NUCLEOTIDE SEQUENCE [LARGE SCALE GENOMIC DNA]</scope>
    <source>
        <strain evidence="5 6">LHL191014123</strain>
    </source>
</reference>
<dbReference type="SUPFAM" id="SSF50249">
    <property type="entry name" value="Nucleic acid-binding proteins"/>
    <property type="match status" value="1"/>
</dbReference>
<comment type="caution">
    <text evidence="5">The sequence shown here is derived from an EMBL/GenBank/DDBJ whole genome shotgun (WGS) entry which is preliminary data.</text>
</comment>
<keyword evidence="1" id="KW-0227">DNA damage</keyword>
<dbReference type="PANTHER" id="PTHR33991">
    <property type="entry name" value="DNA REPAIR PROTEIN RECO"/>
    <property type="match status" value="1"/>
</dbReference>
<evidence type="ECO:0000313" key="6">
    <source>
        <dbReference type="Proteomes" id="UP000526184"/>
    </source>
</evidence>
<dbReference type="GO" id="GO:0043590">
    <property type="term" value="C:bacterial nucleoid"/>
    <property type="evidence" value="ECO:0007669"/>
    <property type="project" value="TreeGrafter"/>
</dbReference>
<dbReference type="InterPro" id="IPR003717">
    <property type="entry name" value="RecO"/>
</dbReference>
<dbReference type="AlphaFoldDB" id="A0A7Z0T9P4"/>
<organism evidence="5 6">
    <name type="scientific">Streptobacillus felis</name>
    <dbReference type="NCBI Taxonomy" id="1384509"/>
    <lineage>
        <taxon>Bacteria</taxon>
        <taxon>Fusobacteriati</taxon>
        <taxon>Fusobacteriota</taxon>
        <taxon>Fusobacteriia</taxon>
        <taxon>Fusobacteriales</taxon>
        <taxon>Leptotrichiaceae</taxon>
        <taxon>Streptobacillus</taxon>
    </lineage>
</organism>
<dbReference type="Gene3D" id="2.40.50.140">
    <property type="entry name" value="Nucleic acid-binding proteins"/>
    <property type="match status" value="1"/>
</dbReference>
<dbReference type="GO" id="GO:0006310">
    <property type="term" value="P:DNA recombination"/>
    <property type="evidence" value="ECO:0007669"/>
    <property type="project" value="UniProtKB-KW"/>
</dbReference>
<evidence type="ECO:0000259" key="4">
    <source>
        <dbReference type="Pfam" id="PF11967"/>
    </source>
</evidence>